<evidence type="ECO:0000313" key="2">
    <source>
        <dbReference type="Proteomes" id="UP000324574"/>
    </source>
</evidence>
<dbReference type="RefSeq" id="WP_147525959.1">
    <property type="nucleotide sequence ID" value="NZ_SAYG01000006.1"/>
</dbReference>
<gene>
    <name evidence="1" type="ORF">EPJ70_02675</name>
</gene>
<name>A0A5C8F6L1_9SPIR</name>
<dbReference type="Proteomes" id="UP000324574">
    <property type="component" value="Unassembled WGS sequence"/>
</dbReference>
<dbReference type="AlphaFoldDB" id="A0A5C8F6L1"/>
<reference evidence="1 2" key="1">
    <citation type="journal article" date="1992" name="Lakartidningen">
        <title>[Penicillin V and not amoxicillin is the first choice preparation in acute otitis].</title>
        <authorList>
            <person name="Kamme C."/>
            <person name="Lundgren K."/>
            <person name="Prellner K."/>
        </authorList>
    </citation>
    <scope>NUCLEOTIDE SEQUENCE [LARGE SCALE GENOMIC DNA]</scope>
    <source>
        <strain evidence="1 2">PC3714II</strain>
    </source>
</reference>
<organism evidence="1 2">
    <name type="scientific">Brachyspira aalborgi</name>
    <dbReference type="NCBI Taxonomy" id="29522"/>
    <lineage>
        <taxon>Bacteria</taxon>
        <taxon>Pseudomonadati</taxon>
        <taxon>Spirochaetota</taxon>
        <taxon>Spirochaetia</taxon>
        <taxon>Brachyspirales</taxon>
        <taxon>Brachyspiraceae</taxon>
        <taxon>Brachyspira</taxon>
    </lineage>
</organism>
<protein>
    <submittedName>
        <fullName evidence="1">Uncharacterized protein</fullName>
    </submittedName>
</protein>
<dbReference type="EMBL" id="SAYG01000006">
    <property type="protein sequence ID" value="TXJ45308.1"/>
    <property type="molecule type" value="Genomic_DNA"/>
</dbReference>
<proteinExistence type="predicted"/>
<accession>A0A5C8F6L1</accession>
<comment type="caution">
    <text evidence="1">The sequence shown here is derived from an EMBL/GenBank/DDBJ whole genome shotgun (WGS) entry which is preliminary data.</text>
</comment>
<evidence type="ECO:0000313" key="1">
    <source>
        <dbReference type="EMBL" id="TXJ45308.1"/>
    </source>
</evidence>
<sequence length="361" mass="42938">MDTNKKTSWLDRLIKRKGEKLFLERVKNNPKYYRLSHDNHNEVNNLIEATKRKNINIIKGYNIPIKYEGKYANDYRADNDKLSEKENKFKLGVTYDDENIQPKITLLRPAASAPRIAMLETIGHELGHAKDRLKLKPKMQKIENLRNRGNNKKANKKYTQLSKWYNKRDDEAIADKNIPKYLKQMGVPKKDRQASYYMRRKYFQDNRYSGKHGNLKYLKDYIFGFSLLPEGYNLYKPMTQEWKDLMREHFYNIYFSVGEYIASIKDFKNREKERTGKTLNDTDWSLRTNLEWRKYLYGDGKSSKLHQDLEYTSKYRDNPEIMNIYKAGKHEGIAESIRMLQNAGIFSDGDPYFLHIGQCIE</sequence>